<keyword evidence="2" id="KW-1185">Reference proteome</keyword>
<name>A0A9D4R5M7_DREPO</name>
<gene>
    <name evidence="1" type="ORF">DPMN_097709</name>
</gene>
<dbReference type="Proteomes" id="UP000828390">
    <property type="component" value="Unassembled WGS sequence"/>
</dbReference>
<dbReference type="AlphaFoldDB" id="A0A9D4R5M7"/>
<sequence>MHSMWICNNTEILQTETPSYPLPCVSLDIRYGTSPIYLLDGIYLTVPVEKP</sequence>
<reference evidence="1" key="1">
    <citation type="journal article" date="2019" name="bioRxiv">
        <title>The Genome of the Zebra Mussel, Dreissena polymorpha: A Resource for Invasive Species Research.</title>
        <authorList>
            <person name="McCartney M.A."/>
            <person name="Auch B."/>
            <person name="Kono T."/>
            <person name="Mallez S."/>
            <person name="Zhang Y."/>
            <person name="Obille A."/>
            <person name="Becker A."/>
            <person name="Abrahante J.E."/>
            <person name="Garbe J."/>
            <person name="Badalamenti J.P."/>
            <person name="Herman A."/>
            <person name="Mangelson H."/>
            <person name="Liachko I."/>
            <person name="Sullivan S."/>
            <person name="Sone E.D."/>
            <person name="Koren S."/>
            <person name="Silverstein K.A.T."/>
            <person name="Beckman K.B."/>
            <person name="Gohl D.M."/>
        </authorList>
    </citation>
    <scope>NUCLEOTIDE SEQUENCE</scope>
    <source>
        <strain evidence="1">Duluth1</strain>
        <tissue evidence="1">Whole animal</tissue>
    </source>
</reference>
<proteinExistence type="predicted"/>
<reference evidence="1" key="2">
    <citation type="submission" date="2020-11" db="EMBL/GenBank/DDBJ databases">
        <authorList>
            <person name="McCartney M.A."/>
            <person name="Auch B."/>
            <person name="Kono T."/>
            <person name="Mallez S."/>
            <person name="Becker A."/>
            <person name="Gohl D.M."/>
            <person name="Silverstein K.A.T."/>
            <person name="Koren S."/>
            <person name="Bechman K.B."/>
            <person name="Herman A."/>
            <person name="Abrahante J.E."/>
            <person name="Garbe J."/>
        </authorList>
    </citation>
    <scope>NUCLEOTIDE SEQUENCE</scope>
    <source>
        <strain evidence="1">Duluth1</strain>
        <tissue evidence="1">Whole animal</tissue>
    </source>
</reference>
<evidence type="ECO:0000313" key="2">
    <source>
        <dbReference type="Proteomes" id="UP000828390"/>
    </source>
</evidence>
<organism evidence="1 2">
    <name type="scientific">Dreissena polymorpha</name>
    <name type="common">Zebra mussel</name>
    <name type="synonym">Mytilus polymorpha</name>
    <dbReference type="NCBI Taxonomy" id="45954"/>
    <lineage>
        <taxon>Eukaryota</taxon>
        <taxon>Metazoa</taxon>
        <taxon>Spiralia</taxon>
        <taxon>Lophotrochozoa</taxon>
        <taxon>Mollusca</taxon>
        <taxon>Bivalvia</taxon>
        <taxon>Autobranchia</taxon>
        <taxon>Heteroconchia</taxon>
        <taxon>Euheterodonta</taxon>
        <taxon>Imparidentia</taxon>
        <taxon>Neoheterodontei</taxon>
        <taxon>Myida</taxon>
        <taxon>Dreissenoidea</taxon>
        <taxon>Dreissenidae</taxon>
        <taxon>Dreissena</taxon>
    </lineage>
</organism>
<dbReference type="EMBL" id="JAIWYP010000003">
    <property type="protein sequence ID" value="KAH3855148.1"/>
    <property type="molecule type" value="Genomic_DNA"/>
</dbReference>
<evidence type="ECO:0000313" key="1">
    <source>
        <dbReference type="EMBL" id="KAH3855148.1"/>
    </source>
</evidence>
<accession>A0A9D4R5M7</accession>
<comment type="caution">
    <text evidence="1">The sequence shown here is derived from an EMBL/GenBank/DDBJ whole genome shotgun (WGS) entry which is preliminary data.</text>
</comment>
<protein>
    <submittedName>
        <fullName evidence="1">Uncharacterized protein</fullName>
    </submittedName>
</protein>